<feature type="compositionally biased region" description="Basic and acidic residues" evidence="1">
    <location>
        <begin position="128"/>
        <end position="142"/>
    </location>
</feature>
<sequence>MKAFLSLVLPQYHSHYILSYLDDPPTRRILYSGISLSAPSDTLWTNLSCLFDARPPSHVPQSSPNVNPLPNATMFHSHPPARNSSPSIPMPDGMCPDLGTVTKTKTVSQCNLTRGFTQTAYSSPDNEVDNKEGQLRETEESARTQTLSDHLKQWREEAANYRTQVRFRRGGGVDQRNPAFCTGDDDNSQTLYSKSQQTKVAVDANHSAQMNMGTTHTTNLYTVVNEAEVSIATSRTGHREDAVYQTAPVLITSPNSTLVKTKSSVVTANTFKDRHPVVDQIRLKVANSGGNVNVSLRLLPNKKAPQRARKSSSREVFVIY</sequence>
<organism evidence="2 3">
    <name type="scientific">Opisthorchis felineus</name>
    <dbReference type="NCBI Taxonomy" id="147828"/>
    <lineage>
        <taxon>Eukaryota</taxon>
        <taxon>Metazoa</taxon>
        <taxon>Spiralia</taxon>
        <taxon>Lophotrochozoa</taxon>
        <taxon>Platyhelminthes</taxon>
        <taxon>Trematoda</taxon>
        <taxon>Digenea</taxon>
        <taxon>Opisthorchiida</taxon>
        <taxon>Opisthorchiata</taxon>
        <taxon>Opisthorchiidae</taxon>
        <taxon>Opisthorchis</taxon>
    </lineage>
</organism>
<dbReference type="STRING" id="147828.A0A4S2MEJ0"/>
<accession>A0A4S2MEJ0</accession>
<evidence type="ECO:0000313" key="2">
    <source>
        <dbReference type="EMBL" id="TGZ75023.1"/>
    </source>
</evidence>
<protein>
    <submittedName>
        <fullName evidence="2">Uncharacterized protein</fullName>
    </submittedName>
</protein>
<gene>
    <name evidence="2" type="ORF">CRM22_000618</name>
</gene>
<dbReference type="Proteomes" id="UP000308267">
    <property type="component" value="Unassembled WGS sequence"/>
</dbReference>
<keyword evidence="3" id="KW-1185">Reference proteome</keyword>
<evidence type="ECO:0000313" key="3">
    <source>
        <dbReference type="Proteomes" id="UP000308267"/>
    </source>
</evidence>
<comment type="caution">
    <text evidence="2">The sequence shown here is derived from an EMBL/GenBank/DDBJ whole genome shotgun (WGS) entry which is preliminary data.</text>
</comment>
<feature type="region of interest" description="Disordered" evidence="1">
    <location>
        <begin position="118"/>
        <end position="148"/>
    </location>
</feature>
<dbReference type="EMBL" id="SJOL01001233">
    <property type="protein sequence ID" value="TGZ75023.1"/>
    <property type="molecule type" value="Genomic_DNA"/>
</dbReference>
<name>A0A4S2MEJ0_OPIFE</name>
<dbReference type="AlphaFoldDB" id="A0A4S2MEJ0"/>
<reference evidence="2 3" key="1">
    <citation type="journal article" date="2019" name="BMC Genomics">
        <title>New insights from Opisthorchis felineus genome: update on genomics of the epidemiologically important liver flukes.</title>
        <authorList>
            <person name="Ershov N.I."/>
            <person name="Mordvinov V.A."/>
            <person name="Prokhortchouk E.B."/>
            <person name="Pakharukova M.Y."/>
            <person name="Gunbin K.V."/>
            <person name="Ustyantsev K."/>
            <person name="Genaev M.A."/>
            <person name="Blinov A.G."/>
            <person name="Mazur A."/>
            <person name="Boulygina E."/>
            <person name="Tsygankova S."/>
            <person name="Khrameeva E."/>
            <person name="Chekanov N."/>
            <person name="Fan G."/>
            <person name="Xiao A."/>
            <person name="Zhang H."/>
            <person name="Xu X."/>
            <person name="Yang H."/>
            <person name="Solovyev V."/>
            <person name="Lee S.M."/>
            <person name="Liu X."/>
            <person name="Afonnikov D.A."/>
            <person name="Skryabin K.G."/>
        </authorList>
    </citation>
    <scope>NUCLEOTIDE SEQUENCE [LARGE SCALE GENOMIC DNA]</scope>
    <source>
        <strain evidence="2">AK-0245</strain>
        <tissue evidence="2">Whole organism</tissue>
    </source>
</reference>
<dbReference type="OrthoDB" id="6266434at2759"/>
<proteinExistence type="predicted"/>
<evidence type="ECO:0000256" key="1">
    <source>
        <dbReference type="SAM" id="MobiDB-lite"/>
    </source>
</evidence>